<dbReference type="InterPro" id="IPR014048">
    <property type="entry name" value="MethylDNA_cys_MeTrfase_DNA-bd"/>
</dbReference>
<keyword evidence="1" id="KW-0227">DNA damage</keyword>
<dbReference type="EMBL" id="ML119723">
    <property type="protein sequence ID" value="RPA77632.1"/>
    <property type="molecule type" value="Genomic_DNA"/>
</dbReference>
<dbReference type="AlphaFoldDB" id="A0A3N4HUW9"/>
<evidence type="ECO:0000259" key="2">
    <source>
        <dbReference type="Pfam" id="PF01035"/>
    </source>
</evidence>
<protein>
    <submittedName>
        <fullName evidence="3">DNA binding methylated-DNA--cysteine S-methyltransferase</fullName>
    </submittedName>
</protein>
<accession>A0A3N4HUW9</accession>
<dbReference type="PANTHER" id="PTHR42942">
    <property type="entry name" value="6-O-METHYLGUANINE DNA METHYLTRANSFERASE"/>
    <property type="match status" value="1"/>
</dbReference>
<dbReference type="GO" id="GO:0006281">
    <property type="term" value="P:DNA repair"/>
    <property type="evidence" value="ECO:0007669"/>
    <property type="project" value="InterPro"/>
</dbReference>
<evidence type="ECO:0000313" key="4">
    <source>
        <dbReference type="Proteomes" id="UP000275078"/>
    </source>
</evidence>
<dbReference type="GO" id="GO:0008168">
    <property type="term" value="F:methyltransferase activity"/>
    <property type="evidence" value="ECO:0007669"/>
    <property type="project" value="UniProtKB-KW"/>
</dbReference>
<feature type="domain" description="Methylated-DNA-[protein]-cysteine S-methyltransferase DNA binding" evidence="2">
    <location>
        <begin position="20"/>
        <end position="122"/>
    </location>
</feature>
<dbReference type="PANTHER" id="PTHR42942:SF1">
    <property type="entry name" value="ALKYLTRANSFERASE-LIKE PROTEIN 1"/>
    <property type="match status" value="1"/>
</dbReference>
<dbReference type="OrthoDB" id="2548197at2759"/>
<organism evidence="3 4">
    <name type="scientific">Ascobolus immersus RN42</name>
    <dbReference type="NCBI Taxonomy" id="1160509"/>
    <lineage>
        <taxon>Eukaryota</taxon>
        <taxon>Fungi</taxon>
        <taxon>Dikarya</taxon>
        <taxon>Ascomycota</taxon>
        <taxon>Pezizomycotina</taxon>
        <taxon>Pezizomycetes</taxon>
        <taxon>Pezizales</taxon>
        <taxon>Ascobolaceae</taxon>
        <taxon>Ascobolus</taxon>
    </lineage>
</organism>
<keyword evidence="3" id="KW-0808">Transferase</keyword>
<evidence type="ECO:0000256" key="1">
    <source>
        <dbReference type="ARBA" id="ARBA00022763"/>
    </source>
</evidence>
<evidence type="ECO:0000313" key="3">
    <source>
        <dbReference type="EMBL" id="RPA77632.1"/>
    </source>
</evidence>
<sequence>MPPIRRAPRQHPQLADEATEFYHSVYRTVQLIPKGRVTTYGHIALLLGHPTWPRRVGAALKHLPSASISENSEYSEGLESSVFNSDTVPWQRVVSAAGKISDRHDGGAGRERQAEVLRSEGVVVVEDGGRTVTGRKLERFGVDLETWGWFPGSIPTTRAEPEVKEEEDS</sequence>
<keyword evidence="3" id="KW-0489">Methyltransferase</keyword>
<dbReference type="InterPro" id="IPR036217">
    <property type="entry name" value="MethylDNA_cys_MeTrfase_DNAb"/>
</dbReference>
<dbReference type="GO" id="GO:0032259">
    <property type="term" value="P:methylation"/>
    <property type="evidence" value="ECO:0007669"/>
    <property type="project" value="UniProtKB-KW"/>
</dbReference>
<name>A0A3N4HUW9_ASCIM</name>
<dbReference type="CDD" id="cd06445">
    <property type="entry name" value="ATase"/>
    <property type="match status" value="1"/>
</dbReference>
<dbReference type="Pfam" id="PF01035">
    <property type="entry name" value="DNA_binding_1"/>
    <property type="match status" value="1"/>
</dbReference>
<proteinExistence type="predicted"/>
<dbReference type="InterPro" id="IPR036388">
    <property type="entry name" value="WH-like_DNA-bd_sf"/>
</dbReference>
<reference evidence="3 4" key="1">
    <citation type="journal article" date="2018" name="Nat. Ecol. Evol.">
        <title>Pezizomycetes genomes reveal the molecular basis of ectomycorrhizal truffle lifestyle.</title>
        <authorList>
            <person name="Murat C."/>
            <person name="Payen T."/>
            <person name="Noel B."/>
            <person name="Kuo A."/>
            <person name="Morin E."/>
            <person name="Chen J."/>
            <person name="Kohler A."/>
            <person name="Krizsan K."/>
            <person name="Balestrini R."/>
            <person name="Da Silva C."/>
            <person name="Montanini B."/>
            <person name="Hainaut M."/>
            <person name="Levati E."/>
            <person name="Barry K.W."/>
            <person name="Belfiori B."/>
            <person name="Cichocki N."/>
            <person name="Clum A."/>
            <person name="Dockter R.B."/>
            <person name="Fauchery L."/>
            <person name="Guy J."/>
            <person name="Iotti M."/>
            <person name="Le Tacon F."/>
            <person name="Lindquist E.A."/>
            <person name="Lipzen A."/>
            <person name="Malagnac F."/>
            <person name="Mello A."/>
            <person name="Molinier V."/>
            <person name="Miyauchi S."/>
            <person name="Poulain J."/>
            <person name="Riccioni C."/>
            <person name="Rubini A."/>
            <person name="Sitrit Y."/>
            <person name="Splivallo R."/>
            <person name="Traeger S."/>
            <person name="Wang M."/>
            <person name="Zifcakova L."/>
            <person name="Wipf D."/>
            <person name="Zambonelli A."/>
            <person name="Paolocci F."/>
            <person name="Nowrousian M."/>
            <person name="Ottonello S."/>
            <person name="Baldrian P."/>
            <person name="Spatafora J.W."/>
            <person name="Henrissat B."/>
            <person name="Nagy L.G."/>
            <person name="Aury J.M."/>
            <person name="Wincker P."/>
            <person name="Grigoriev I.V."/>
            <person name="Bonfante P."/>
            <person name="Martin F.M."/>
        </authorList>
    </citation>
    <scope>NUCLEOTIDE SEQUENCE [LARGE SCALE GENOMIC DNA]</scope>
    <source>
        <strain evidence="3 4">RN42</strain>
    </source>
</reference>
<keyword evidence="4" id="KW-1185">Reference proteome</keyword>
<dbReference type="Proteomes" id="UP000275078">
    <property type="component" value="Unassembled WGS sequence"/>
</dbReference>
<dbReference type="InterPro" id="IPR052520">
    <property type="entry name" value="ATL_DNA_repair"/>
</dbReference>
<dbReference type="STRING" id="1160509.A0A3N4HUW9"/>
<dbReference type="SUPFAM" id="SSF46767">
    <property type="entry name" value="Methylated DNA-protein cysteine methyltransferase, C-terminal domain"/>
    <property type="match status" value="1"/>
</dbReference>
<gene>
    <name evidence="3" type="ORF">BJ508DRAFT_330016</name>
</gene>
<dbReference type="Gene3D" id="1.10.10.10">
    <property type="entry name" value="Winged helix-like DNA-binding domain superfamily/Winged helix DNA-binding domain"/>
    <property type="match status" value="1"/>
</dbReference>